<dbReference type="HOGENOM" id="CLU_000604_1_2_11"/>
<keyword evidence="2" id="KW-0813">Transport</keyword>
<reference evidence="8" key="1">
    <citation type="submission" date="2010-02" db="EMBL/GenBank/DDBJ databases">
        <title>The Genome Sequence of Prevotella oris strain C735.</title>
        <authorList>
            <consortium name="The Broad Institute Genome Sequencing Platform"/>
            <person name="Ward D."/>
            <person name="Feldgarden M."/>
            <person name="Earl A."/>
            <person name="Young S.K."/>
            <person name="Zeng Q."/>
            <person name="Koehrsen M."/>
            <person name="Alvarado L."/>
            <person name="Berlin A."/>
            <person name="Bochicchio J."/>
            <person name="Borenstein D."/>
            <person name="Chapman S.B."/>
            <person name="Chen Z."/>
            <person name="Engels R."/>
            <person name="Freedman E."/>
            <person name="Gellesch M."/>
            <person name="Goldberg J."/>
            <person name="Griggs A."/>
            <person name="Gujja S."/>
            <person name="Heilman E."/>
            <person name="Heiman D."/>
            <person name="Hepburn T."/>
            <person name="Howarth C."/>
            <person name="Jen D."/>
            <person name="Larson L."/>
            <person name="Mehta T."/>
            <person name="Park D."/>
            <person name="Pearson M."/>
            <person name="Roberts A."/>
            <person name="Saif S."/>
            <person name="Shea T."/>
            <person name="Shenoy N."/>
            <person name="Sisk P."/>
            <person name="Stolte C."/>
            <person name="Sykes S."/>
            <person name="Thomson T."/>
            <person name="Walk T."/>
            <person name="White J."/>
            <person name="Yandava C."/>
            <person name="Sibley C.D."/>
            <person name="Field T.R."/>
            <person name="Grinwis M."/>
            <person name="Eshaghurshan C.S."/>
            <person name="Surette M.G."/>
            <person name="Haas B."/>
            <person name="Nusbaum C."/>
            <person name="Birren B."/>
        </authorList>
    </citation>
    <scope>NUCLEOTIDE SEQUENCE [LARGE SCALE GENOMIC DNA]</scope>
    <source>
        <strain evidence="8">C505</strain>
    </source>
</reference>
<dbReference type="PANTHER" id="PTHR43335:SF4">
    <property type="entry name" value="ABC TRANSPORTER, ATP-BINDING PROTEIN"/>
    <property type="match status" value="1"/>
</dbReference>
<dbReference type="GO" id="GO:0005524">
    <property type="term" value="F:ATP binding"/>
    <property type="evidence" value="ECO:0007669"/>
    <property type="project" value="UniProtKB-KW"/>
</dbReference>
<dbReference type="InterPro" id="IPR003439">
    <property type="entry name" value="ABC_transporter-like_ATP-bd"/>
</dbReference>
<dbReference type="PANTHER" id="PTHR43335">
    <property type="entry name" value="ABC TRANSPORTER, ATP-BINDING PROTEIN"/>
    <property type="match status" value="1"/>
</dbReference>
<dbReference type="SMART" id="SM00382">
    <property type="entry name" value="AAA"/>
    <property type="match status" value="1"/>
</dbReference>
<accession>F2V191</accession>
<evidence type="ECO:0000313" key="8">
    <source>
        <dbReference type="Proteomes" id="UP000004668"/>
    </source>
</evidence>
<name>F2V191_ACTVI</name>
<sequence>MNGGAPAPAPARQPATPFIPAPAAPGAVPAPAAPGAVPSPSEGLVVVTEGLTRTYNGVNAVDGLNLSVPAGGIYGFLGPNGAGKSTTMKLLLGLTRPTSGSMSVLGRPVSQRHPLPPGTIGSLIEGPSYYPSLTGKENLAMVASYLGLASNRVQHALATVNLVGQENKQVKHYSMGMKQRLGLAMALLSNPALMLLDEPTNGLDPAGVAEIRQLIVTLARQEGVTIIVSSHILSEIEQMADTVGIICAGRLRYQGALAGLRDKGVIELLVSSPTAVAALLTSLGVAHEVRDGAVRTPMMPDDVVGELITRIVSSGTTVYRVQTVRKTLEQAFLELTEPVLAAQPPLASQEMNR</sequence>
<keyword evidence="4" id="KW-0067">ATP-binding</keyword>
<dbReference type="SUPFAM" id="SSF52540">
    <property type="entry name" value="P-loop containing nucleoside triphosphate hydrolases"/>
    <property type="match status" value="1"/>
</dbReference>
<feature type="compositionally biased region" description="Pro residues" evidence="5">
    <location>
        <begin position="7"/>
        <end position="23"/>
    </location>
</feature>
<feature type="region of interest" description="Disordered" evidence="5">
    <location>
        <begin position="1"/>
        <end position="41"/>
    </location>
</feature>
<evidence type="ECO:0000256" key="5">
    <source>
        <dbReference type="SAM" id="MobiDB-lite"/>
    </source>
</evidence>
<protein>
    <recommendedName>
        <fullName evidence="6">ABC transporter domain-containing protein</fullName>
    </recommendedName>
</protein>
<evidence type="ECO:0000256" key="4">
    <source>
        <dbReference type="ARBA" id="ARBA00022840"/>
    </source>
</evidence>
<dbReference type="EMBL" id="ACRE02000031">
    <property type="protein sequence ID" value="EGE37089.1"/>
    <property type="molecule type" value="Genomic_DNA"/>
</dbReference>
<comment type="caution">
    <text evidence="7">The sequence shown here is derived from an EMBL/GenBank/DDBJ whole genome shotgun (WGS) entry which is preliminary data.</text>
</comment>
<reference evidence="7 8" key="2">
    <citation type="submission" date="2011-10" db="EMBL/GenBank/DDBJ databases">
        <title>The Genome Sequence of Actinomyces viscosus C505.</title>
        <authorList>
            <consortium name="The Broad Institute Genome Sequencing Platform"/>
            <consortium name="The Broad Institute Genome Sequencing Center for Infectious Disease"/>
            <person name="Earl A."/>
            <person name="Ward D."/>
            <person name="Feldgarden M."/>
            <person name="Gevers D."/>
            <person name="Sibley C.D."/>
            <person name="Field T.R."/>
            <person name="Grinwis M."/>
            <person name="Eshaghurshan C.S."/>
            <person name="Surette M.G."/>
            <person name="Young S.K."/>
            <person name="Zeng Q."/>
            <person name="Gargeya S."/>
            <person name="Fitzgerald M."/>
            <person name="Haas B."/>
            <person name="Abouelleil A."/>
            <person name="Alvarado L."/>
            <person name="Arachchi H.M."/>
            <person name="Berlin A."/>
            <person name="Brown A."/>
            <person name="Chapman S.B."/>
            <person name="Chen Z."/>
            <person name="Dunbar C."/>
            <person name="Freedman E."/>
            <person name="Gearin G."/>
            <person name="Goldberg J."/>
            <person name="Griggs A."/>
            <person name="Gujja S."/>
            <person name="Heiman D."/>
            <person name="Howarth C."/>
            <person name="Larson L."/>
            <person name="Lui A."/>
            <person name="MacDonald P.J.P."/>
            <person name="Montmayeur A."/>
            <person name="Murphy C."/>
            <person name="Neiman D."/>
            <person name="Pearson M."/>
            <person name="Priest M."/>
            <person name="Roberts A."/>
            <person name="Saif S."/>
            <person name="Shea T."/>
            <person name="Shenoy N."/>
            <person name="Sisk P."/>
            <person name="Stolte C."/>
            <person name="Sykes S."/>
            <person name="Wortman J."/>
            <person name="Nusbaum C."/>
            <person name="Birren B."/>
        </authorList>
    </citation>
    <scope>NUCLEOTIDE SEQUENCE [LARGE SCALE GENOMIC DNA]</scope>
    <source>
        <strain evidence="7 8">C505</strain>
    </source>
</reference>
<evidence type="ECO:0000256" key="2">
    <source>
        <dbReference type="ARBA" id="ARBA00022448"/>
    </source>
</evidence>
<dbReference type="eggNOG" id="COG1131">
    <property type="taxonomic scope" value="Bacteria"/>
</dbReference>
<evidence type="ECO:0000256" key="1">
    <source>
        <dbReference type="ARBA" id="ARBA00005417"/>
    </source>
</evidence>
<dbReference type="PROSITE" id="PS50893">
    <property type="entry name" value="ABC_TRANSPORTER_2"/>
    <property type="match status" value="1"/>
</dbReference>
<evidence type="ECO:0000256" key="3">
    <source>
        <dbReference type="ARBA" id="ARBA00022741"/>
    </source>
</evidence>
<dbReference type="RefSeq" id="WP_003789427.1">
    <property type="nucleotide sequence ID" value="NZ_KI391968.1"/>
</dbReference>
<dbReference type="InterPro" id="IPR027417">
    <property type="entry name" value="P-loop_NTPase"/>
</dbReference>
<gene>
    <name evidence="7" type="ORF">HMPREF0059_02452</name>
</gene>
<feature type="compositionally biased region" description="Low complexity" evidence="5">
    <location>
        <begin position="24"/>
        <end position="41"/>
    </location>
</feature>
<comment type="similarity">
    <text evidence="1">Belongs to the ABC transporter superfamily.</text>
</comment>
<organism evidence="7 8">
    <name type="scientific">Actinomyces viscosus C505</name>
    <dbReference type="NCBI Taxonomy" id="562973"/>
    <lineage>
        <taxon>Bacteria</taxon>
        <taxon>Bacillati</taxon>
        <taxon>Actinomycetota</taxon>
        <taxon>Actinomycetes</taxon>
        <taxon>Actinomycetales</taxon>
        <taxon>Actinomycetaceae</taxon>
        <taxon>Actinomyces</taxon>
    </lineage>
</organism>
<dbReference type="Proteomes" id="UP000004668">
    <property type="component" value="Unassembled WGS sequence"/>
</dbReference>
<dbReference type="AlphaFoldDB" id="F2V191"/>
<dbReference type="InterPro" id="IPR003593">
    <property type="entry name" value="AAA+_ATPase"/>
</dbReference>
<feature type="domain" description="ABC transporter" evidence="6">
    <location>
        <begin position="46"/>
        <end position="273"/>
    </location>
</feature>
<evidence type="ECO:0000259" key="6">
    <source>
        <dbReference type="PROSITE" id="PS50893"/>
    </source>
</evidence>
<dbReference type="Pfam" id="PF00005">
    <property type="entry name" value="ABC_tran"/>
    <property type="match status" value="1"/>
</dbReference>
<evidence type="ECO:0000313" key="7">
    <source>
        <dbReference type="EMBL" id="EGE37089.1"/>
    </source>
</evidence>
<keyword evidence="3" id="KW-0547">Nucleotide-binding</keyword>
<proteinExistence type="inferred from homology"/>
<dbReference type="Gene3D" id="3.40.50.300">
    <property type="entry name" value="P-loop containing nucleotide triphosphate hydrolases"/>
    <property type="match status" value="1"/>
</dbReference>
<dbReference type="GO" id="GO:0016887">
    <property type="term" value="F:ATP hydrolysis activity"/>
    <property type="evidence" value="ECO:0007669"/>
    <property type="project" value="InterPro"/>
</dbReference>